<dbReference type="AlphaFoldDB" id="A0A1G2M2K1"/>
<organism evidence="2 3">
    <name type="scientific">Candidatus Taylorbacteria bacterium RIFCSPHIGHO2_01_FULL_46_22b</name>
    <dbReference type="NCBI Taxonomy" id="1802301"/>
    <lineage>
        <taxon>Bacteria</taxon>
        <taxon>Candidatus Tayloriibacteriota</taxon>
    </lineage>
</organism>
<comment type="caution">
    <text evidence="2">The sequence shown here is derived from an EMBL/GenBank/DDBJ whole genome shotgun (WGS) entry which is preliminary data.</text>
</comment>
<dbReference type="InterPro" id="IPR009078">
    <property type="entry name" value="Ferritin-like_SF"/>
</dbReference>
<accession>A0A1G2M2K1</accession>
<gene>
    <name evidence="2" type="ORF">A2664_01495</name>
</gene>
<dbReference type="InterPro" id="IPR012347">
    <property type="entry name" value="Ferritin-like"/>
</dbReference>
<sequence length="179" mass="20554">MNTRKKMNSVEWWVATKSSPTALLKWLKDQYHGEVTAATRMRELILIYPANPKWKQTVETIAQQEETHAQWVGALLTARGVHPEVLQKRERYWENTLKQITDWDTGCAVAAHAEAMRLERIRAICNDPDAPSDVREVFGKILPQEEFHEKAFRSFTTDVAMKRTLEGHLAGMNELGLVP</sequence>
<dbReference type="Proteomes" id="UP000178873">
    <property type="component" value="Unassembled WGS sequence"/>
</dbReference>
<dbReference type="GO" id="GO:0016491">
    <property type="term" value="F:oxidoreductase activity"/>
    <property type="evidence" value="ECO:0007669"/>
    <property type="project" value="InterPro"/>
</dbReference>
<name>A0A1G2M2K1_9BACT</name>
<feature type="domain" description="Rubrerythrin diiron-binding" evidence="1">
    <location>
        <begin position="27"/>
        <end position="154"/>
    </location>
</feature>
<protein>
    <recommendedName>
        <fullName evidence="1">Rubrerythrin diiron-binding domain-containing protein</fullName>
    </recommendedName>
</protein>
<reference evidence="2 3" key="1">
    <citation type="journal article" date="2016" name="Nat. Commun.">
        <title>Thousands of microbial genomes shed light on interconnected biogeochemical processes in an aquifer system.</title>
        <authorList>
            <person name="Anantharaman K."/>
            <person name="Brown C.T."/>
            <person name="Hug L.A."/>
            <person name="Sharon I."/>
            <person name="Castelle C.J."/>
            <person name="Probst A.J."/>
            <person name="Thomas B.C."/>
            <person name="Singh A."/>
            <person name="Wilkins M.J."/>
            <person name="Karaoz U."/>
            <person name="Brodie E.L."/>
            <person name="Williams K.H."/>
            <person name="Hubbard S.S."/>
            <person name="Banfield J.F."/>
        </authorList>
    </citation>
    <scope>NUCLEOTIDE SEQUENCE [LARGE SCALE GENOMIC DNA]</scope>
</reference>
<evidence type="ECO:0000259" key="1">
    <source>
        <dbReference type="Pfam" id="PF02915"/>
    </source>
</evidence>
<dbReference type="GO" id="GO:0046872">
    <property type="term" value="F:metal ion binding"/>
    <property type="evidence" value="ECO:0007669"/>
    <property type="project" value="InterPro"/>
</dbReference>
<evidence type="ECO:0000313" key="3">
    <source>
        <dbReference type="Proteomes" id="UP000178873"/>
    </source>
</evidence>
<dbReference type="Pfam" id="PF02915">
    <property type="entry name" value="Rubrerythrin"/>
    <property type="match status" value="1"/>
</dbReference>
<dbReference type="CDD" id="cd00657">
    <property type="entry name" value="Ferritin_like"/>
    <property type="match status" value="1"/>
</dbReference>
<dbReference type="Gene3D" id="1.20.1260.10">
    <property type="match status" value="1"/>
</dbReference>
<proteinExistence type="predicted"/>
<evidence type="ECO:0000313" key="2">
    <source>
        <dbReference type="EMBL" id="OHA18126.1"/>
    </source>
</evidence>
<dbReference type="SUPFAM" id="SSF47240">
    <property type="entry name" value="Ferritin-like"/>
    <property type="match status" value="1"/>
</dbReference>
<dbReference type="EMBL" id="MHRF01000007">
    <property type="protein sequence ID" value="OHA18126.1"/>
    <property type="molecule type" value="Genomic_DNA"/>
</dbReference>
<dbReference type="InterPro" id="IPR003251">
    <property type="entry name" value="Rr_diiron-bd_dom"/>
</dbReference>